<comment type="caution">
    <text evidence="2">The sequence shown here is derived from an EMBL/GenBank/DDBJ whole genome shotgun (WGS) entry which is preliminary data.</text>
</comment>
<evidence type="ECO:0000313" key="2">
    <source>
        <dbReference type="EMBL" id="RMI43379.1"/>
    </source>
</evidence>
<dbReference type="Gene3D" id="3.40.50.720">
    <property type="entry name" value="NAD(P)-binding Rossmann-like Domain"/>
    <property type="match status" value="1"/>
</dbReference>
<dbReference type="InterPro" id="IPR020843">
    <property type="entry name" value="ER"/>
</dbReference>
<proteinExistence type="predicted"/>
<dbReference type="Gene3D" id="3.90.180.10">
    <property type="entry name" value="Medium-chain alcohol dehydrogenases, catalytic domain"/>
    <property type="match status" value="1"/>
</dbReference>
<dbReference type="SMART" id="SM00829">
    <property type="entry name" value="PKS_ER"/>
    <property type="match status" value="1"/>
</dbReference>
<evidence type="ECO:0000313" key="3">
    <source>
        <dbReference type="Proteomes" id="UP000278673"/>
    </source>
</evidence>
<dbReference type="InterPro" id="IPR050700">
    <property type="entry name" value="YIM1/Zinc_Alcohol_DH_Fams"/>
</dbReference>
<dbReference type="PANTHER" id="PTHR11695">
    <property type="entry name" value="ALCOHOL DEHYDROGENASE RELATED"/>
    <property type="match status" value="1"/>
</dbReference>
<organism evidence="2 3">
    <name type="scientific">Streptomyces triticirhizae</name>
    <dbReference type="NCBI Taxonomy" id="2483353"/>
    <lineage>
        <taxon>Bacteria</taxon>
        <taxon>Bacillati</taxon>
        <taxon>Actinomycetota</taxon>
        <taxon>Actinomycetes</taxon>
        <taxon>Kitasatosporales</taxon>
        <taxon>Streptomycetaceae</taxon>
        <taxon>Streptomyces</taxon>
    </lineage>
</organism>
<evidence type="ECO:0000259" key="1">
    <source>
        <dbReference type="SMART" id="SM00829"/>
    </source>
</evidence>
<reference evidence="2 3" key="1">
    <citation type="submission" date="2018-10" db="EMBL/GenBank/DDBJ databases">
        <title>Isolation, diversity and antifungal activity of actinobacteria from wheat.</title>
        <authorList>
            <person name="Han C."/>
        </authorList>
    </citation>
    <scope>NUCLEOTIDE SEQUENCE [LARGE SCALE GENOMIC DNA]</scope>
    <source>
        <strain evidence="2 3">NEAU-YY642</strain>
    </source>
</reference>
<dbReference type="GO" id="GO:0016491">
    <property type="term" value="F:oxidoreductase activity"/>
    <property type="evidence" value="ECO:0007669"/>
    <property type="project" value="InterPro"/>
</dbReference>
<dbReference type="EMBL" id="RFFJ01000025">
    <property type="protein sequence ID" value="RMI43379.1"/>
    <property type="molecule type" value="Genomic_DNA"/>
</dbReference>
<gene>
    <name evidence="2" type="ORF">EBN88_07445</name>
</gene>
<accession>A0A3M2M129</accession>
<dbReference type="PANTHER" id="PTHR11695:SF294">
    <property type="entry name" value="RETICULON-4-INTERACTING PROTEIN 1, MITOCHONDRIAL"/>
    <property type="match status" value="1"/>
</dbReference>
<dbReference type="InterPro" id="IPR011032">
    <property type="entry name" value="GroES-like_sf"/>
</dbReference>
<dbReference type="Pfam" id="PF08240">
    <property type="entry name" value="ADH_N"/>
    <property type="match status" value="1"/>
</dbReference>
<protein>
    <submittedName>
        <fullName evidence="2">NAD(P)-dependent alcohol dehydrogenase</fullName>
    </submittedName>
</protein>
<dbReference type="CDD" id="cd08267">
    <property type="entry name" value="MDR1"/>
    <property type="match status" value="1"/>
</dbReference>
<sequence>MNEMPNTTMRAVRYDRYGPPEVLRVAHVPMPKPGPGQVLVKVHASSVNPIEAQVRAGKMRPMSGLRPPKGIGQDFAGEVVAAGPKVDDGLVGRRVWGTTFALGAANTAEYITVKESLVAPVPSGLELVNAAALPTVGLTALVALGAANVQRGQRLLIVGAAGGIGSALIQIAHARGVEVATVSSGDNLSFCSDLGAKETYDYASLAALREADTFHAVVDLYGANLGTYRSRLRSGGRIVTLAAKGMGYAMVSLLLPGPRVRLARAKPRKELLVELAQLVESGDLRPVVEKVYPLEEIGEAHRSVESGHSRGKRVIQVVGDVES</sequence>
<dbReference type="SUPFAM" id="SSF51735">
    <property type="entry name" value="NAD(P)-binding Rossmann-fold domains"/>
    <property type="match status" value="1"/>
</dbReference>
<dbReference type="AlphaFoldDB" id="A0A3M2M129"/>
<feature type="domain" description="Enoyl reductase (ER)" evidence="1">
    <location>
        <begin position="18"/>
        <end position="315"/>
    </location>
</feature>
<keyword evidence="3" id="KW-1185">Reference proteome</keyword>
<dbReference type="Pfam" id="PF13602">
    <property type="entry name" value="ADH_zinc_N_2"/>
    <property type="match status" value="1"/>
</dbReference>
<dbReference type="InterPro" id="IPR013154">
    <property type="entry name" value="ADH-like_N"/>
</dbReference>
<dbReference type="InterPro" id="IPR036291">
    <property type="entry name" value="NAD(P)-bd_dom_sf"/>
</dbReference>
<dbReference type="SUPFAM" id="SSF50129">
    <property type="entry name" value="GroES-like"/>
    <property type="match status" value="1"/>
</dbReference>
<dbReference type="Proteomes" id="UP000278673">
    <property type="component" value="Unassembled WGS sequence"/>
</dbReference>
<name>A0A3M2M129_9ACTN</name>